<evidence type="ECO:0000313" key="2">
    <source>
        <dbReference type="Proteomes" id="UP001152607"/>
    </source>
</evidence>
<evidence type="ECO:0000313" key="1">
    <source>
        <dbReference type="EMBL" id="CAI6342419.1"/>
    </source>
</evidence>
<dbReference type="Proteomes" id="UP001152607">
    <property type="component" value="Unassembled WGS sequence"/>
</dbReference>
<gene>
    <name evidence="1" type="ORF">PDIGIT_LOCUS15626</name>
</gene>
<protein>
    <submittedName>
        <fullName evidence="1">Uncharacterized protein</fullName>
    </submittedName>
</protein>
<comment type="caution">
    <text evidence="1">The sequence shown here is derived from an EMBL/GenBank/DDBJ whole genome shotgun (WGS) entry which is preliminary data.</text>
</comment>
<sequence length="54" mass="6238">MYIHTALKQTSPILQFQHVSVDLSQITCPCCFRLIFDIQAHHIDSSRSITLSHR</sequence>
<organism evidence="1 2">
    <name type="scientific">Periconia digitata</name>
    <dbReference type="NCBI Taxonomy" id="1303443"/>
    <lineage>
        <taxon>Eukaryota</taxon>
        <taxon>Fungi</taxon>
        <taxon>Dikarya</taxon>
        <taxon>Ascomycota</taxon>
        <taxon>Pezizomycotina</taxon>
        <taxon>Dothideomycetes</taxon>
        <taxon>Pleosporomycetidae</taxon>
        <taxon>Pleosporales</taxon>
        <taxon>Massarineae</taxon>
        <taxon>Periconiaceae</taxon>
        <taxon>Periconia</taxon>
    </lineage>
</organism>
<keyword evidence="2" id="KW-1185">Reference proteome</keyword>
<proteinExistence type="predicted"/>
<dbReference type="EMBL" id="CAOQHR010000013">
    <property type="protein sequence ID" value="CAI6342419.1"/>
    <property type="molecule type" value="Genomic_DNA"/>
</dbReference>
<accession>A0A9W4UVU9</accession>
<name>A0A9W4UVU9_9PLEO</name>
<dbReference type="AlphaFoldDB" id="A0A9W4UVU9"/>
<reference evidence="1" key="1">
    <citation type="submission" date="2023-01" db="EMBL/GenBank/DDBJ databases">
        <authorList>
            <person name="Van Ghelder C."/>
            <person name="Rancurel C."/>
        </authorList>
    </citation>
    <scope>NUCLEOTIDE SEQUENCE</scope>
    <source>
        <strain evidence="1">CNCM I-4278</strain>
    </source>
</reference>